<dbReference type="GO" id="GO:0031012">
    <property type="term" value="C:extracellular matrix"/>
    <property type="evidence" value="ECO:0007669"/>
    <property type="project" value="InterPro"/>
</dbReference>
<dbReference type="InterPro" id="IPR021190">
    <property type="entry name" value="Pept_M10A"/>
</dbReference>
<feature type="binding site" evidence="10">
    <location>
        <position position="204"/>
    </location>
    <ligand>
        <name>Zn(2+)</name>
        <dbReference type="ChEBI" id="CHEBI:29105"/>
        <label>1</label>
    </ligand>
</feature>
<evidence type="ECO:0000256" key="3">
    <source>
        <dbReference type="ARBA" id="ARBA00022723"/>
    </source>
</evidence>
<comment type="similarity">
    <text evidence="1">Belongs to the peptidase M10A family.</text>
</comment>
<evidence type="ECO:0000256" key="9">
    <source>
        <dbReference type="PIRSR" id="PIRSR001191-2"/>
    </source>
</evidence>
<dbReference type="SUPFAM" id="SSF47090">
    <property type="entry name" value="PGBD-like"/>
    <property type="match status" value="1"/>
</dbReference>
<dbReference type="InterPro" id="IPR024079">
    <property type="entry name" value="MetalloPept_cat_dom_sf"/>
</dbReference>
<feature type="signal peptide" evidence="11">
    <location>
        <begin position="1"/>
        <end position="19"/>
    </location>
</feature>
<evidence type="ECO:0000256" key="11">
    <source>
        <dbReference type="SAM" id="SignalP"/>
    </source>
</evidence>
<dbReference type="InterPro" id="IPR006026">
    <property type="entry name" value="Peptidase_Metallo"/>
</dbReference>
<feature type="binding site" evidence="10">
    <location>
        <position position="209"/>
    </location>
    <ligand>
        <name>Ca(2+)</name>
        <dbReference type="ChEBI" id="CHEBI:29108"/>
        <label>1</label>
    </ligand>
</feature>
<dbReference type="InterPro" id="IPR036375">
    <property type="entry name" value="Hemopexin-like_dom_sf"/>
</dbReference>
<dbReference type="InterPro" id="IPR002477">
    <property type="entry name" value="Peptidoglycan-bd-like"/>
</dbReference>
<evidence type="ECO:0000259" key="12">
    <source>
        <dbReference type="SMART" id="SM00235"/>
    </source>
</evidence>
<comment type="caution">
    <text evidence="13">The sequence shown here is derived from an EMBL/GenBank/DDBJ whole genome shotgun (WGS) entry which is preliminary data.</text>
</comment>
<evidence type="ECO:0000256" key="6">
    <source>
        <dbReference type="ARBA" id="ARBA00022833"/>
    </source>
</evidence>
<evidence type="ECO:0000256" key="5">
    <source>
        <dbReference type="ARBA" id="ARBA00022801"/>
    </source>
</evidence>
<keyword evidence="14" id="KW-1185">Reference proteome</keyword>
<dbReference type="InterPro" id="IPR001818">
    <property type="entry name" value="Pept_M10_metallopeptidase"/>
</dbReference>
<feature type="binding site" description="in inhibited form" evidence="10">
    <location>
        <position position="98"/>
    </location>
    <ligand>
        <name>Zn(2+)</name>
        <dbReference type="ChEBI" id="CHEBI:29105"/>
        <label>2</label>
        <note>catalytic</note>
    </ligand>
</feature>
<evidence type="ECO:0000256" key="8">
    <source>
        <dbReference type="PIRSR" id="PIRSR001191-1"/>
    </source>
</evidence>
<feature type="binding site" evidence="10">
    <location>
        <position position="209"/>
    </location>
    <ligand>
        <name>Ca(2+)</name>
        <dbReference type="ChEBI" id="CHEBI:29108"/>
        <label>3</label>
    </ligand>
</feature>
<sequence length="534" mass="62206">MDRKMKLLLLFSILRYVFSQNVDVNDVDYFTTEDSIDLNAKSYLENYGYLKKSNNSDQEITEYSVYSDGITKFQEFFNLKPTGHLNNETLNLMKQRRCGVTDFAQNFVIMGKWLKKKLGWKFVRGNMDDELMTTSAFNVWQKNSGLTFHKNETHPDILIKYSSINHAFHKSCGGSGKCTFNFDGPGIVLAHAYFPQDDTCREIHLDSSERWYKILATPPPGYTSLYSTLLHEIGHSLGLSHSSVQDSIMFPYYDERKIFHDLLPDDIYGIQSLYGPPNTKSTTARTITTKMKITPTRKYPVLKTVDNQISQPNLCEVKSKIDRVLIINNHIYIFYKTWVWVISLRDKIITNPVRLLSYIPISNFNFKHGVNLYQRPNSEIVLFYNSYIYRINSNSFHIIDMRKFERIDIPSKSEINGVVNTYSGKTYIFYENNYCMELDECTLRRKSVKFISEIFPGIPNNITSVFRYTNGILYFMKDGMIYEYNEFLNKATGSYPFEMEKLFQLPCQSVSLLQQLKNLLSMIIGKQIVISNRD</sequence>
<dbReference type="Proteomes" id="UP001431783">
    <property type="component" value="Unassembled WGS sequence"/>
</dbReference>
<evidence type="ECO:0000256" key="1">
    <source>
        <dbReference type="ARBA" id="ARBA00010370"/>
    </source>
</evidence>
<keyword evidence="2" id="KW-0645">Protease</keyword>
<keyword evidence="10" id="KW-0106">Calcium</keyword>
<dbReference type="EMBL" id="JARQZJ010000002">
    <property type="protein sequence ID" value="KAK9870121.1"/>
    <property type="molecule type" value="Genomic_DNA"/>
</dbReference>
<evidence type="ECO:0000313" key="14">
    <source>
        <dbReference type="Proteomes" id="UP001431783"/>
    </source>
</evidence>
<dbReference type="AlphaFoldDB" id="A0AAW1TQR5"/>
<dbReference type="GO" id="GO:0005615">
    <property type="term" value="C:extracellular space"/>
    <property type="evidence" value="ECO:0007669"/>
    <property type="project" value="TreeGrafter"/>
</dbReference>
<accession>A0AAW1TQR5</accession>
<proteinExistence type="inferred from homology"/>
<dbReference type="Pfam" id="PF00413">
    <property type="entry name" value="Peptidase_M10"/>
    <property type="match status" value="1"/>
</dbReference>
<feature type="active site" evidence="8">
    <location>
        <position position="232"/>
    </location>
</feature>
<dbReference type="Pfam" id="PF01471">
    <property type="entry name" value="PG_binding_1"/>
    <property type="match status" value="1"/>
</dbReference>
<keyword evidence="6 9" id="KW-0862">Zinc</keyword>
<keyword evidence="5" id="KW-0378">Hydrolase</keyword>
<dbReference type="GO" id="GO:0008270">
    <property type="term" value="F:zinc ion binding"/>
    <property type="evidence" value="ECO:0007669"/>
    <property type="project" value="InterPro"/>
</dbReference>
<dbReference type="GO" id="GO:0006508">
    <property type="term" value="P:proteolysis"/>
    <property type="evidence" value="ECO:0007669"/>
    <property type="project" value="UniProtKB-KW"/>
</dbReference>
<evidence type="ECO:0000256" key="2">
    <source>
        <dbReference type="ARBA" id="ARBA00022670"/>
    </source>
</evidence>
<dbReference type="PANTHER" id="PTHR10201">
    <property type="entry name" value="MATRIX METALLOPROTEINASE"/>
    <property type="match status" value="1"/>
</dbReference>
<dbReference type="SUPFAM" id="SSF55486">
    <property type="entry name" value="Metalloproteases ('zincins'), catalytic domain"/>
    <property type="match status" value="1"/>
</dbReference>
<evidence type="ECO:0000256" key="7">
    <source>
        <dbReference type="ARBA" id="ARBA00023049"/>
    </source>
</evidence>
<feature type="chain" id="PRO_5043822445" description="Peptidase metallopeptidase domain-containing protein" evidence="11">
    <location>
        <begin position="20"/>
        <end position="534"/>
    </location>
</feature>
<feature type="domain" description="Peptidase metallopeptidase" evidence="12">
    <location>
        <begin position="109"/>
        <end position="276"/>
    </location>
</feature>
<dbReference type="GO" id="GO:0004222">
    <property type="term" value="F:metalloendopeptidase activity"/>
    <property type="evidence" value="ECO:0007669"/>
    <property type="project" value="InterPro"/>
</dbReference>
<feature type="binding site" evidence="10">
    <location>
        <position position="183"/>
    </location>
    <ligand>
        <name>Ca(2+)</name>
        <dbReference type="ChEBI" id="CHEBI:29108"/>
        <label>3</label>
    </ligand>
</feature>
<dbReference type="GO" id="GO:0030574">
    <property type="term" value="P:collagen catabolic process"/>
    <property type="evidence" value="ECO:0007669"/>
    <property type="project" value="TreeGrafter"/>
</dbReference>
<dbReference type="PIRSF" id="PIRSF001191">
    <property type="entry name" value="Peptidase_M10A_matrix"/>
    <property type="match status" value="1"/>
</dbReference>
<dbReference type="Gene3D" id="2.110.10.10">
    <property type="entry name" value="Hemopexin-like domain"/>
    <property type="match status" value="1"/>
</dbReference>
<keyword evidence="7" id="KW-0482">Metalloprotease</keyword>
<dbReference type="PRINTS" id="PR00138">
    <property type="entry name" value="MATRIXIN"/>
</dbReference>
<feature type="binding site" evidence="10">
    <location>
        <position position="166"/>
    </location>
    <ligand>
        <name>Zn(2+)</name>
        <dbReference type="ChEBI" id="CHEBI:29105"/>
        <label>1</label>
    </ligand>
</feature>
<feature type="binding site" evidence="9">
    <location>
        <position position="241"/>
    </location>
    <ligand>
        <name>Zn(2+)</name>
        <dbReference type="ChEBI" id="CHEBI:29105"/>
        <label>2</label>
        <note>catalytic</note>
    </ligand>
</feature>
<organism evidence="13 14">
    <name type="scientific">Henosepilachna vigintioctopunctata</name>
    <dbReference type="NCBI Taxonomy" id="420089"/>
    <lineage>
        <taxon>Eukaryota</taxon>
        <taxon>Metazoa</taxon>
        <taxon>Ecdysozoa</taxon>
        <taxon>Arthropoda</taxon>
        <taxon>Hexapoda</taxon>
        <taxon>Insecta</taxon>
        <taxon>Pterygota</taxon>
        <taxon>Neoptera</taxon>
        <taxon>Endopterygota</taxon>
        <taxon>Coleoptera</taxon>
        <taxon>Polyphaga</taxon>
        <taxon>Cucujiformia</taxon>
        <taxon>Coccinelloidea</taxon>
        <taxon>Coccinellidae</taxon>
        <taxon>Epilachninae</taxon>
        <taxon>Epilachnini</taxon>
        <taxon>Henosepilachna</taxon>
    </lineage>
</organism>
<dbReference type="SUPFAM" id="SSF50923">
    <property type="entry name" value="Hemopexin-like domain"/>
    <property type="match status" value="1"/>
</dbReference>
<dbReference type="InterPro" id="IPR036365">
    <property type="entry name" value="PGBD-like_sf"/>
</dbReference>
<protein>
    <recommendedName>
        <fullName evidence="12">Peptidase metallopeptidase domain-containing protein</fullName>
    </recommendedName>
</protein>
<keyword evidence="4 11" id="KW-0732">Signal</keyword>
<reference evidence="13 14" key="1">
    <citation type="submission" date="2023-03" db="EMBL/GenBank/DDBJ databases">
        <title>Genome insight into feeding habits of ladybird beetles.</title>
        <authorList>
            <person name="Li H.-S."/>
            <person name="Huang Y.-H."/>
            <person name="Pang H."/>
        </authorList>
    </citation>
    <scope>NUCLEOTIDE SEQUENCE [LARGE SCALE GENOMIC DNA]</scope>
    <source>
        <strain evidence="13">SYSU_2023b</strain>
        <tissue evidence="13">Whole body</tissue>
    </source>
</reference>
<comment type="cofactor">
    <cofactor evidence="10">
        <name>Ca(2+)</name>
        <dbReference type="ChEBI" id="CHEBI:29108"/>
    </cofactor>
    <text evidence="10">Can bind about 5 Ca(2+) ions per subunit.</text>
</comment>
<feature type="binding site" evidence="10">
    <location>
        <position position="465"/>
    </location>
    <ligand>
        <name>Ca(2+)</name>
        <dbReference type="ChEBI" id="CHEBI:29108"/>
        <label>5</label>
    </ligand>
</feature>
<evidence type="ECO:0000256" key="10">
    <source>
        <dbReference type="PIRSR" id="PIRSR621190-2"/>
    </source>
</evidence>
<keyword evidence="3 9" id="KW-0479">Metal-binding</keyword>
<evidence type="ECO:0000256" key="4">
    <source>
        <dbReference type="ARBA" id="ARBA00022729"/>
    </source>
</evidence>
<dbReference type="GO" id="GO:0030198">
    <property type="term" value="P:extracellular matrix organization"/>
    <property type="evidence" value="ECO:0007669"/>
    <property type="project" value="TreeGrafter"/>
</dbReference>
<dbReference type="Gene3D" id="3.40.390.10">
    <property type="entry name" value="Collagenase (Catalytic Domain)"/>
    <property type="match status" value="1"/>
</dbReference>
<dbReference type="PANTHER" id="PTHR10201:SF291">
    <property type="entry name" value="MATRIX METALLOPROTEINASE 1, ISOFORM C-RELATED"/>
    <property type="match status" value="1"/>
</dbReference>
<feature type="binding site" evidence="10">
    <location>
        <position position="322"/>
    </location>
    <ligand>
        <name>Ca(2+)</name>
        <dbReference type="ChEBI" id="CHEBI:29108"/>
        <label>4</label>
    </ligand>
</feature>
<evidence type="ECO:0000313" key="13">
    <source>
        <dbReference type="EMBL" id="KAK9870121.1"/>
    </source>
</evidence>
<feature type="binding site" evidence="10">
    <location>
        <position position="249"/>
    </location>
    <ligand>
        <name>Zn(2+)</name>
        <dbReference type="ChEBI" id="CHEBI:29105"/>
        <label>2</label>
        <note>catalytic</note>
    </ligand>
</feature>
<comment type="cofactor">
    <cofactor evidence="10">
        <name>Zn(2+)</name>
        <dbReference type="ChEBI" id="CHEBI:29105"/>
    </cofactor>
    <text evidence="10">Binds 2 Zn(2+) ions per subunit.</text>
</comment>
<name>A0AAW1TQR5_9CUCU</name>
<gene>
    <name evidence="13" type="ORF">WA026_006212</name>
</gene>
<feature type="binding site" evidence="9">
    <location>
        <position position="235"/>
    </location>
    <ligand>
        <name>Zn(2+)</name>
        <dbReference type="ChEBI" id="CHEBI:29105"/>
        <label>2</label>
        <note>catalytic</note>
    </ligand>
</feature>
<feature type="binding site" evidence="10">
    <location>
        <position position="191"/>
    </location>
    <ligand>
        <name>Zn(2+)</name>
        <dbReference type="ChEBI" id="CHEBI:29105"/>
        <label>1</label>
    </ligand>
</feature>
<feature type="binding site" evidence="10">
    <location>
        <position position="206"/>
    </location>
    <ligand>
        <name>Ca(2+)</name>
        <dbReference type="ChEBI" id="CHEBI:29108"/>
        <label>3</label>
    </ligand>
</feature>
<feature type="binding site" evidence="9">
    <location>
        <position position="231"/>
    </location>
    <ligand>
        <name>Zn(2+)</name>
        <dbReference type="ChEBI" id="CHEBI:29105"/>
        <label>2</label>
        <note>catalytic</note>
    </ligand>
</feature>
<dbReference type="SMART" id="SM00235">
    <property type="entry name" value="ZnMc"/>
    <property type="match status" value="1"/>
</dbReference>
<feature type="binding site" evidence="10">
    <location>
        <position position="184"/>
    </location>
    <ligand>
        <name>Ca(2+)</name>
        <dbReference type="ChEBI" id="CHEBI:29108"/>
        <label>3</label>
    </ligand>
</feature>
<feature type="binding site" evidence="10">
    <location>
        <position position="156"/>
    </location>
    <ligand>
        <name>Ca(2+)</name>
        <dbReference type="ChEBI" id="CHEBI:29108"/>
        <label>2</label>
    </ligand>
</feature>